<comment type="caution">
    <text evidence="8">The sequence shown here is derived from an EMBL/GenBank/DDBJ whole genome shotgun (WGS) entry which is preliminary data.</text>
</comment>
<dbReference type="Gene3D" id="2.10.25.10">
    <property type="entry name" value="Laminin"/>
    <property type="match status" value="1"/>
</dbReference>
<keyword evidence="6" id="KW-0695">RNA-directed DNA polymerase</keyword>
<dbReference type="GO" id="GO:0004519">
    <property type="term" value="F:endonuclease activity"/>
    <property type="evidence" value="ECO:0007669"/>
    <property type="project" value="UniProtKB-KW"/>
</dbReference>
<proteinExistence type="predicted"/>
<gene>
    <name evidence="8" type="ORF">EB796_011581</name>
</gene>
<keyword evidence="9" id="KW-1185">Reference proteome</keyword>
<sequence length="147" mass="16371">MAGTTGEGINWLQDVASKCTNSKTTRCMYTNHLCKGLTHQIQLCKQKITRPREKLLTIKKECLAVVWAVKNYLQYLYGVELVMQTNHQLLVYINRANFVVLDCICPAGYTGDTCDTDLDTCSLVASPCYPSVLCVDSLPPADHTGYT</sequence>
<evidence type="ECO:0000313" key="8">
    <source>
        <dbReference type="EMBL" id="KAF6030109.1"/>
    </source>
</evidence>
<evidence type="ECO:0000256" key="1">
    <source>
        <dbReference type="ARBA" id="ARBA00022679"/>
    </source>
</evidence>
<evidence type="ECO:0000256" key="2">
    <source>
        <dbReference type="ARBA" id="ARBA00022695"/>
    </source>
</evidence>
<organism evidence="8 9">
    <name type="scientific">Bugula neritina</name>
    <name type="common">Brown bryozoan</name>
    <name type="synonym">Sertularia neritina</name>
    <dbReference type="NCBI Taxonomy" id="10212"/>
    <lineage>
        <taxon>Eukaryota</taxon>
        <taxon>Metazoa</taxon>
        <taxon>Spiralia</taxon>
        <taxon>Lophotrochozoa</taxon>
        <taxon>Bryozoa</taxon>
        <taxon>Gymnolaemata</taxon>
        <taxon>Cheilostomatida</taxon>
        <taxon>Flustrina</taxon>
        <taxon>Buguloidea</taxon>
        <taxon>Bugulidae</taxon>
        <taxon>Bugula</taxon>
    </lineage>
</organism>
<dbReference type="OrthoDB" id="6139274at2759"/>
<keyword evidence="2" id="KW-0548">Nucleotidyltransferase</keyword>
<evidence type="ECO:0000259" key="7">
    <source>
        <dbReference type="Pfam" id="PF17917"/>
    </source>
</evidence>
<dbReference type="SUPFAM" id="SSF56672">
    <property type="entry name" value="DNA/RNA polymerases"/>
    <property type="match status" value="1"/>
</dbReference>
<dbReference type="EMBL" id="VXIV02001753">
    <property type="protein sequence ID" value="KAF6030109.1"/>
    <property type="molecule type" value="Genomic_DNA"/>
</dbReference>
<keyword evidence="4" id="KW-0255">Endonuclease</keyword>
<dbReference type="AlphaFoldDB" id="A0A7J7JUQ5"/>
<evidence type="ECO:0000256" key="4">
    <source>
        <dbReference type="ARBA" id="ARBA00022759"/>
    </source>
</evidence>
<dbReference type="SUPFAM" id="SSF57196">
    <property type="entry name" value="EGF/Laminin"/>
    <property type="match status" value="1"/>
</dbReference>
<keyword evidence="3" id="KW-0540">Nuclease</keyword>
<dbReference type="GO" id="GO:0003964">
    <property type="term" value="F:RNA-directed DNA polymerase activity"/>
    <property type="evidence" value="ECO:0007669"/>
    <property type="project" value="UniProtKB-KW"/>
</dbReference>
<keyword evidence="1" id="KW-0808">Transferase</keyword>
<dbReference type="InterPro" id="IPR041373">
    <property type="entry name" value="RT_RNaseH"/>
</dbReference>
<protein>
    <recommendedName>
        <fullName evidence="7">Reverse transcriptase RNase H-like domain-containing protein</fullName>
    </recommendedName>
</protein>
<reference evidence="8" key="1">
    <citation type="submission" date="2020-06" db="EMBL/GenBank/DDBJ databases">
        <title>Draft genome of Bugula neritina, a colonial animal packing powerful symbionts and potential medicines.</title>
        <authorList>
            <person name="Rayko M."/>
        </authorList>
    </citation>
    <scope>NUCLEOTIDE SEQUENCE [LARGE SCALE GENOMIC DNA]</scope>
    <source>
        <strain evidence="8">Kwan_BN1</strain>
    </source>
</reference>
<dbReference type="Proteomes" id="UP000593567">
    <property type="component" value="Unassembled WGS sequence"/>
</dbReference>
<dbReference type="GO" id="GO:0016787">
    <property type="term" value="F:hydrolase activity"/>
    <property type="evidence" value="ECO:0007669"/>
    <property type="project" value="UniProtKB-KW"/>
</dbReference>
<keyword evidence="5" id="KW-0378">Hydrolase</keyword>
<accession>A0A7J7JUQ5</accession>
<name>A0A7J7JUQ5_BUGNE</name>
<dbReference type="Pfam" id="PF17917">
    <property type="entry name" value="RT_RNaseH"/>
    <property type="match status" value="1"/>
</dbReference>
<evidence type="ECO:0000256" key="6">
    <source>
        <dbReference type="ARBA" id="ARBA00022918"/>
    </source>
</evidence>
<evidence type="ECO:0000256" key="3">
    <source>
        <dbReference type="ARBA" id="ARBA00022722"/>
    </source>
</evidence>
<dbReference type="InterPro" id="IPR043502">
    <property type="entry name" value="DNA/RNA_pol_sf"/>
</dbReference>
<evidence type="ECO:0000256" key="5">
    <source>
        <dbReference type="ARBA" id="ARBA00022801"/>
    </source>
</evidence>
<evidence type="ECO:0000313" key="9">
    <source>
        <dbReference type="Proteomes" id="UP000593567"/>
    </source>
</evidence>
<feature type="domain" description="Reverse transcriptase RNase H-like" evidence="7">
    <location>
        <begin position="26"/>
        <end position="95"/>
    </location>
</feature>